<dbReference type="RefSeq" id="YP_009664423.1">
    <property type="nucleotide sequence ID" value="NC_043027.1"/>
</dbReference>
<sequence length="411" mass="49124">MIKIEERLKQYKINIRNNQLYLSEDSAKYILDRKLLDYYNYILNESNKSEYLFKYSLTARGIRIDNNNNKIIVEPNLMVYQKHWGWTNPPEINTIIKVLIISELINKLMDEGYEVFLGNNTSKERNLELFRWMQSQYNKMHKLPGIDNSLNAREVFKDISEYLHISTRVLSDRILRNSYTREYVINARPAKAFKPPYTLFNICSHDLELDSKLNRLDLDLYYMPFIKDIVNNQFGIALMKDYVLLNNDRELENFDNIDKYFDELLQDAKTRLPIISNIEIKTKSTASVYFQLIDIKDIRQVTIIKRIKSKYKVTSRNKHPLSKYKTLKGSQYFSAKLRESQFKALLLMIEYFEKHCNQNDLARAEKILSLKEVQNYLGYEHYKHLYEDNPKFKDSFKRIKDLEAIELLENL</sequence>
<proteinExistence type="predicted"/>
<reference evidence="1 2" key="1">
    <citation type="submission" date="2017-06" db="EMBL/GenBank/DDBJ databases">
        <authorList>
            <person name="Russell D.A."/>
            <person name="Jacobs-Sera D."/>
            <person name="Duda R."/>
            <person name="Hatfull G.F."/>
            <person name="Hendrix R.W."/>
        </authorList>
    </citation>
    <scope>NUCLEOTIDE SEQUENCE [LARGE SCALE GENOMIC DNA]</scope>
</reference>
<evidence type="ECO:0000313" key="2">
    <source>
        <dbReference type="Proteomes" id="UP000226236"/>
    </source>
</evidence>
<keyword evidence="2" id="KW-1185">Reference proteome</keyword>
<evidence type="ECO:0000313" key="1">
    <source>
        <dbReference type="EMBL" id="ASU00044.1"/>
    </source>
</evidence>
<gene>
    <name evidence="1" type="primary">222</name>
    <name evidence="1" type="ORF">PBI_PBS1_222</name>
</gene>
<name>A0A223LDC1_BPPB1</name>
<protein>
    <submittedName>
        <fullName evidence="1">Uncharacterized protein</fullName>
    </submittedName>
</protein>
<organism evidence="1 2">
    <name type="scientific">Bacillus phage PBS1</name>
    <dbReference type="NCBI Taxonomy" id="2884423"/>
    <lineage>
        <taxon>Viruses</taxon>
        <taxon>Duplodnaviria</taxon>
        <taxon>Heunggongvirae</taxon>
        <taxon>Uroviricota</taxon>
        <taxon>Caudoviricetes</taxon>
        <taxon>Takahashivirus</taxon>
        <taxon>Bacillus phage PBS1</taxon>
    </lineage>
</organism>
<dbReference type="EMBL" id="MF360957">
    <property type="protein sequence ID" value="ASU00044.1"/>
    <property type="molecule type" value="Genomic_DNA"/>
</dbReference>
<accession>A0A223LDC1</accession>
<dbReference type="Proteomes" id="UP000226236">
    <property type="component" value="Segment"/>
</dbReference>
<dbReference type="GeneID" id="40524455"/>